<feature type="domain" description="RsdA/BaiN/AoA(So)-like Rossmann fold-like" evidence="4">
    <location>
        <begin position="6"/>
        <end position="409"/>
    </location>
</feature>
<dbReference type="Gene3D" id="1.10.8.260">
    <property type="entry name" value="HI0933 insert domain-like"/>
    <property type="match status" value="1"/>
</dbReference>
<accession>A0A1L8R5Z8</accession>
<dbReference type="Gene3D" id="3.50.50.60">
    <property type="entry name" value="FAD/NAD(P)-binding domain"/>
    <property type="match status" value="1"/>
</dbReference>
<dbReference type="AlphaFoldDB" id="A0A1L8R5Z8"/>
<dbReference type="SUPFAM" id="SSF160996">
    <property type="entry name" value="HI0933 insert domain-like"/>
    <property type="match status" value="1"/>
</dbReference>
<feature type="domain" description="RsdA/BaiN/AoA(So)-like insert" evidence="5">
    <location>
        <begin position="194"/>
        <end position="356"/>
    </location>
</feature>
<organism evidence="6 7">
    <name type="scientific">Enterococcus canintestini</name>
    <dbReference type="NCBI Taxonomy" id="317010"/>
    <lineage>
        <taxon>Bacteria</taxon>
        <taxon>Bacillati</taxon>
        <taxon>Bacillota</taxon>
        <taxon>Bacilli</taxon>
        <taxon>Lactobacillales</taxon>
        <taxon>Enterococcaceae</taxon>
        <taxon>Enterococcus</taxon>
    </lineage>
</organism>
<dbReference type="PRINTS" id="PR00411">
    <property type="entry name" value="PNDRDTASEI"/>
</dbReference>
<sequence length="420" mass="45869">MEKKYDVIVIGAGPAGMMAAISAAENGATVLLVEKNKRLGKKLLLTGGGRCNVTNNRPVDDLITHIPGNGKFLYSTFSQWNNQDIMAFFNSRNVALKEEDHGRIFPVTDRSKTIVDALHEELKRQNVTLLTNTTVTKLVHDKTKIYGIKSDKEEFNAPCVIITTGGKTYPGTGSTGDGYKMAKACGHKVTPLFPTEAPLISNADFILDKTLQGLSLQDVKLSVLADKKVVTSHTMDLLFTHFGLSGPAALRCSYAINQELRNGKVSVPVALDCFPNQTKEMLLADLTARLQTKKSLKNALSQWLPERLLQFYLDKLALSDIPAEKVSTEEIESLITLVKHFEIPIIRTFGLERAFVTGGGVHLKEVNPKTLESKLCEGLFFAGEVLDINGYTGGYNITTALCTGHVAGKSAAEIASWQNI</sequence>
<dbReference type="STRING" id="317010.RU96_GL000353"/>
<gene>
    <name evidence="6" type="ORF">RU96_GL000353</name>
</gene>
<dbReference type="Proteomes" id="UP000182835">
    <property type="component" value="Unassembled WGS sequence"/>
</dbReference>
<evidence type="ECO:0000313" key="6">
    <source>
        <dbReference type="EMBL" id="OJG15135.1"/>
    </source>
</evidence>
<protein>
    <submittedName>
        <fullName evidence="6">Flavoprotein</fullName>
    </submittedName>
</protein>
<name>A0A1L8R5Z8_9ENTE</name>
<evidence type="ECO:0000259" key="5">
    <source>
        <dbReference type="Pfam" id="PF22780"/>
    </source>
</evidence>
<evidence type="ECO:0000256" key="2">
    <source>
        <dbReference type="ARBA" id="ARBA00022630"/>
    </source>
</evidence>
<evidence type="ECO:0000313" key="7">
    <source>
        <dbReference type="Proteomes" id="UP000182835"/>
    </source>
</evidence>
<dbReference type="NCBIfam" id="TIGR00275">
    <property type="entry name" value="aminoacetone oxidase family FAD-binding enzyme"/>
    <property type="match status" value="1"/>
</dbReference>
<comment type="caution">
    <text evidence="6">The sequence shown here is derived from an EMBL/GenBank/DDBJ whole genome shotgun (WGS) entry which is preliminary data.</text>
</comment>
<comment type="cofactor">
    <cofactor evidence="1">
        <name>FAD</name>
        <dbReference type="ChEBI" id="CHEBI:57692"/>
    </cofactor>
</comment>
<keyword evidence="2" id="KW-0285">Flavoprotein</keyword>
<dbReference type="EMBL" id="JXKG01000010">
    <property type="protein sequence ID" value="OJG15135.1"/>
    <property type="molecule type" value="Genomic_DNA"/>
</dbReference>
<evidence type="ECO:0000256" key="1">
    <source>
        <dbReference type="ARBA" id="ARBA00001974"/>
    </source>
</evidence>
<dbReference type="InterPro" id="IPR023166">
    <property type="entry name" value="BaiN-like_dom_sf"/>
</dbReference>
<dbReference type="Pfam" id="PF03486">
    <property type="entry name" value="HI0933_like"/>
    <property type="match status" value="1"/>
</dbReference>
<evidence type="ECO:0000259" key="4">
    <source>
        <dbReference type="Pfam" id="PF03486"/>
    </source>
</evidence>
<dbReference type="InterPro" id="IPR055178">
    <property type="entry name" value="RsdA/BaiN/AoA(So)-like_dom"/>
</dbReference>
<dbReference type="PANTHER" id="PTHR42887:SF2">
    <property type="entry name" value="OS12G0638800 PROTEIN"/>
    <property type="match status" value="1"/>
</dbReference>
<dbReference type="InterPro" id="IPR004792">
    <property type="entry name" value="BaiN-like"/>
</dbReference>
<proteinExistence type="predicted"/>
<dbReference type="SUPFAM" id="SSF51905">
    <property type="entry name" value="FAD/NAD(P)-binding domain"/>
    <property type="match status" value="1"/>
</dbReference>
<evidence type="ECO:0000256" key="3">
    <source>
        <dbReference type="ARBA" id="ARBA00022827"/>
    </source>
</evidence>
<dbReference type="InterPro" id="IPR057661">
    <property type="entry name" value="RsdA/BaiN/AoA(So)_Rossmann"/>
</dbReference>
<dbReference type="PANTHER" id="PTHR42887">
    <property type="entry name" value="OS12G0638800 PROTEIN"/>
    <property type="match status" value="1"/>
</dbReference>
<keyword evidence="3" id="KW-0274">FAD</keyword>
<dbReference type="OrthoDB" id="9773233at2"/>
<reference evidence="6 7" key="1">
    <citation type="submission" date="2014-12" db="EMBL/GenBank/DDBJ databases">
        <title>Draft genome sequences of 29 type strains of Enterococci.</title>
        <authorList>
            <person name="Zhong Z."/>
            <person name="Sun Z."/>
            <person name="Liu W."/>
            <person name="Zhang W."/>
            <person name="Zhang H."/>
        </authorList>
    </citation>
    <scope>NUCLEOTIDE SEQUENCE [LARGE SCALE GENOMIC DNA]</scope>
    <source>
        <strain evidence="6 7">DSM 21207</strain>
    </source>
</reference>
<dbReference type="Pfam" id="PF22780">
    <property type="entry name" value="HI0933_like_1st"/>
    <property type="match status" value="1"/>
</dbReference>
<dbReference type="InterPro" id="IPR036188">
    <property type="entry name" value="FAD/NAD-bd_sf"/>
</dbReference>
<dbReference type="Gene3D" id="2.40.30.10">
    <property type="entry name" value="Translation factors"/>
    <property type="match status" value="1"/>
</dbReference>
<dbReference type="RefSeq" id="WP_071864898.1">
    <property type="nucleotide sequence ID" value="NZ_JBHLVQ010000025.1"/>
</dbReference>